<reference evidence="2" key="1">
    <citation type="journal article" date="2014" name="Front. Microbiol.">
        <title>High frequency of phylogenetically diverse reductive dehalogenase-homologous genes in deep subseafloor sedimentary metagenomes.</title>
        <authorList>
            <person name="Kawai M."/>
            <person name="Futagami T."/>
            <person name="Toyoda A."/>
            <person name="Takaki Y."/>
            <person name="Nishi S."/>
            <person name="Hori S."/>
            <person name="Arai W."/>
            <person name="Tsubouchi T."/>
            <person name="Morono Y."/>
            <person name="Uchiyama I."/>
            <person name="Ito T."/>
            <person name="Fujiyama A."/>
            <person name="Inagaki F."/>
            <person name="Takami H."/>
        </authorList>
    </citation>
    <scope>NUCLEOTIDE SEQUENCE</scope>
    <source>
        <strain evidence="2">Expedition CK06-06</strain>
    </source>
</reference>
<protein>
    <submittedName>
        <fullName evidence="2">Uncharacterized protein</fullName>
    </submittedName>
</protein>
<comment type="caution">
    <text evidence="2">The sequence shown here is derived from an EMBL/GenBank/DDBJ whole genome shotgun (WGS) entry which is preliminary data.</text>
</comment>
<dbReference type="EMBL" id="BARV01007796">
    <property type="protein sequence ID" value="GAI12862.1"/>
    <property type="molecule type" value="Genomic_DNA"/>
</dbReference>
<keyword evidence="1" id="KW-1133">Transmembrane helix</keyword>
<feature type="non-terminal residue" evidence="2">
    <location>
        <position position="1"/>
    </location>
</feature>
<name>X1L0J6_9ZZZZ</name>
<accession>X1L0J6</accession>
<keyword evidence="1" id="KW-0472">Membrane</keyword>
<dbReference type="AlphaFoldDB" id="X1L0J6"/>
<sequence length="31" mass="3572">GKDLIDIMMIIIFTGFILGDIFNEILFNQNI</sequence>
<organism evidence="2">
    <name type="scientific">marine sediment metagenome</name>
    <dbReference type="NCBI Taxonomy" id="412755"/>
    <lineage>
        <taxon>unclassified sequences</taxon>
        <taxon>metagenomes</taxon>
        <taxon>ecological metagenomes</taxon>
    </lineage>
</organism>
<gene>
    <name evidence="2" type="ORF">S06H3_15820</name>
</gene>
<proteinExistence type="predicted"/>
<feature type="transmembrane region" description="Helical" evidence="1">
    <location>
        <begin position="7"/>
        <end position="27"/>
    </location>
</feature>
<evidence type="ECO:0000313" key="2">
    <source>
        <dbReference type="EMBL" id="GAI12862.1"/>
    </source>
</evidence>
<keyword evidence="1" id="KW-0812">Transmembrane</keyword>
<evidence type="ECO:0000256" key="1">
    <source>
        <dbReference type="SAM" id="Phobius"/>
    </source>
</evidence>